<dbReference type="CDD" id="cd12797">
    <property type="entry name" value="M23_peptidase"/>
    <property type="match status" value="1"/>
</dbReference>
<protein>
    <submittedName>
        <fullName evidence="6">Uncharacterized protein</fullName>
    </submittedName>
</protein>
<dbReference type="GO" id="GO:0004222">
    <property type="term" value="F:metalloendopeptidase activity"/>
    <property type="evidence" value="ECO:0007669"/>
    <property type="project" value="TreeGrafter"/>
</dbReference>
<gene>
    <name evidence="6" type="ORF">HMPREF9470_03965</name>
</gene>
<evidence type="ECO:0000259" key="4">
    <source>
        <dbReference type="Pfam" id="PF01551"/>
    </source>
</evidence>
<keyword evidence="1 3" id="KW-0732">Signal</keyword>
<dbReference type="PANTHER" id="PTHR21666">
    <property type="entry name" value="PEPTIDASE-RELATED"/>
    <property type="match status" value="1"/>
</dbReference>
<feature type="signal peptide" evidence="3">
    <location>
        <begin position="1"/>
        <end position="28"/>
    </location>
</feature>
<evidence type="ECO:0000313" key="7">
    <source>
        <dbReference type="Proteomes" id="UP000037392"/>
    </source>
</evidence>
<dbReference type="PANTHER" id="PTHR21666:SF270">
    <property type="entry name" value="MUREIN HYDROLASE ACTIVATOR ENVC"/>
    <property type="match status" value="1"/>
</dbReference>
<dbReference type="EMBL" id="ADLK01000029">
    <property type="protein sequence ID" value="KMW16465.1"/>
    <property type="molecule type" value="Genomic_DNA"/>
</dbReference>
<evidence type="ECO:0000313" key="6">
    <source>
        <dbReference type="EMBL" id="KMW16465.1"/>
    </source>
</evidence>
<reference evidence="6 7" key="1">
    <citation type="submission" date="2011-04" db="EMBL/GenBank/DDBJ databases">
        <title>The Genome Sequence of Clostridium citroniae WAL-19142.</title>
        <authorList>
            <consortium name="The Broad Institute Genome Sequencing Platform"/>
            <person name="Earl A."/>
            <person name="Ward D."/>
            <person name="Feldgarden M."/>
            <person name="Gevers D."/>
            <person name="Warren Y.A."/>
            <person name="Tyrrell K.L."/>
            <person name="Citron D.M."/>
            <person name="Goldstein E.J."/>
            <person name="Daigneault M."/>
            <person name="Allen-Vercoe E."/>
            <person name="Young S.K."/>
            <person name="Zeng Q."/>
            <person name="Gargeya S."/>
            <person name="Fitzgerald M."/>
            <person name="Haas B."/>
            <person name="Abouelleil A."/>
            <person name="Alvarado L."/>
            <person name="Arachchi H.M."/>
            <person name="Berlin A."/>
            <person name="Brown A."/>
            <person name="Chapman S.B."/>
            <person name="Chen Z."/>
            <person name="Dunbar C."/>
            <person name="Freedman E."/>
            <person name="Gearin G."/>
            <person name="Gellesch M."/>
            <person name="Goldberg J."/>
            <person name="Griggs A."/>
            <person name="Gujja S."/>
            <person name="Heilman E.R."/>
            <person name="Heiman D."/>
            <person name="Howarth C."/>
            <person name="Larson L."/>
            <person name="Lui A."/>
            <person name="MacDonald P.J."/>
            <person name="Mehta T."/>
            <person name="Montmayeur A."/>
            <person name="Murphy C."/>
            <person name="Neiman D."/>
            <person name="Pearson M."/>
            <person name="Priest M."/>
            <person name="Roberts A."/>
            <person name="Saif S."/>
            <person name="Shea T."/>
            <person name="Shenoy N."/>
            <person name="Sisk P."/>
            <person name="Stolte C."/>
            <person name="Sykes S."/>
            <person name="White J."/>
            <person name="Yandava C."/>
            <person name="Wortman J."/>
            <person name="Nusbaum C."/>
            <person name="Birren B."/>
        </authorList>
    </citation>
    <scope>NUCLEOTIDE SEQUENCE [LARGE SCALE GENOMIC DNA]</scope>
    <source>
        <strain evidence="6 7">WAL-19142</strain>
    </source>
</reference>
<evidence type="ECO:0000256" key="2">
    <source>
        <dbReference type="SAM" id="Coils"/>
    </source>
</evidence>
<dbReference type="Pfam" id="PF01551">
    <property type="entry name" value="Peptidase_M23"/>
    <property type="match status" value="1"/>
</dbReference>
<evidence type="ECO:0000256" key="1">
    <source>
        <dbReference type="ARBA" id="ARBA00022729"/>
    </source>
</evidence>
<feature type="coiled-coil region" evidence="2">
    <location>
        <begin position="33"/>
        <end position="113"/>
    </location>
</feature>
<dbReference type="Pfam" id="PF24568">
    <property type="entry name" value="CC_PcsB"/>
    <property type="match status" value="1"/>
</dbReference>
<feature type="domain" description="Peptidoglycan hydrolase PcsB coiled-coil" evidence="5">
    <location>
        <begin position="109"/>
        <end position="174"/>
    </location>
</feature>
<keyword evidence="2" id="KW-0175">Coiled coil</keyword>
<dbReference type="RefSeq" id="WP_045093757.1">
    <property type="nucleotide sequence ID" value="NZ_KQ235881.1"/>
</dbReference>
<dbReference type="Proteomes" id="UP000037392">
    <property type="component" value="Unassembled WGS sequence"/>
</dbReference>
<dbReference type="GeneID" id="93161673"/>
<dbReference type="PATRIC" id="fig|742734.4.peg.4250"/>
<organism evidence="6 7">
    <name type="scientific">[Clostridium] citroniae WAL-19142</name>
    <dbReference type="NCBI Taxonomy" id="742734"/>
    <lineage>
        <taxon>Bacteria</taxon>
        <taxon>Bacillati</taxon>
        <taxon>Bacillota</taxon>
        <taxon>Clostridia</taxon>
        <taxon>Lachnospirales</taxon>
        <taxon>Lachnospiraceae</taxon>
        <taxon>Enterocloster</taxon>
    </lineage>
</organism>
<feature type="coiled-coil region" evidence="2">
    <location>
        <begin position="163"/>
        <end position="260"/>
    </location>
</feature>
<proteinExistence type="predicted"/>
<feature type="chain" id="PRO_5038945272" evidence="3">
    <location>
        <begin position="29"/>
        <end position="402"/>
    </location>
</feature>
<dbReference type="SUPFAM" id="SSF51261">
    <property type="entry name" value="Duplicated hybrid motif"/>
    <property type="match status" value="1"/>
</dbReference>
<dbReference type="Gene3D" id="2.70.70.10">
    <property type="entry name" value="Glucose Permease (Domain IIA)"/>
    <property type="match status" value="1"/>
</dbReference>
<dbReference type="InterPro" id="IPR050570">
    <property type="entry name" value="Cell_wall_metabolism_enzyme"/>
</dbReference>
<name>A0A0J9ELJ0_9FIRM</name>
<accession>A0A0J9ELJ0</accession>
<evidence type="ECO:0000256" key="3">
    <source>
        <dbReference type="SAM" id="SignalP"/>
    </source>
</evidence>
<dbReference type="AlphaFoldDB" id="A0A0J9ELJ0"/>
<sequence>MKGNGFIKPAAVAIGLALGGMAAFSSYATSVEIDNAKKQVSALEEEKKKVESALNQLEALKADTAAYVKQLDNNLATLTDELSQLEVRIGDKEAEIETARAELEEAKDVEEHQYSTMKLRIKYMYENGESSFVDMVMESGSISELLNRSEYVSQIAEYDRKMLRQYAEAKDDVAAREKNLEQERQGLVELQETTQAKQSSVQKLMDSKKAELDSYNAKIASAQTEIDQYNADIKAQEDQMKRIEAEMKRREEEARKKAEAAGKTYTVQNLGNISFKWPCPSSSRITSNFGDRESPTEGASSNHKGIDIGASTGADIIAAADGEVVISTYSYSAGNYIMLDHGGGVSTVYMHCSKLLVGVGEKVKQGQVIAKVGSTGYSTGSHLHFGIRSGGTYVNPRSYVSP</sequence>
<dbReference type="OrthoDB" id="9809488at2"/>
<dbReference type="InterPro" id="IPR016047">
    <property type="entry name" value="M23ase_b-sheet_dom"/>
</dbReference>
<evidence type="ECO:0000259" key="5">
    <source>
        <dbReference type="Pfam" id="PF24568"/>
    </source>
</evidence>
<dbReference type="Gene3D" id="6.10.250.3150">
    <property type="match status" value="1"/>
</dbReference>
<dbReference type="InterPro" id="IPR011055">
    <property type="entry name" value="Dup_hybrid_motif"/>
</dbReference>
<dbReference type="InterPro" id="IPR057309">
    <property type="entry name" value="PcsB_CC"/>
</dbReference>
<feature type="domain" description="M23ase beta-sheet core" evidence="4">
    <location>
        <begin position="302"/>
        <end position="396"/>
    </location>
</feature>
<comment type="caution">
    <text evidence="6">The sequence shown here is derived from an EMBL/GenBank/DDBJ whole genome shotgun (WGS) entry which is preliminary data.</text>
</comment>